<name>A0A6H2DN37_9SPHN</name>
<keyword evidence="7" id="KW-1185">Reference proteome</keyword>
<feature type="domain" description="Quercetin 2,3-dioxygenase C-terminal cupin" evidence="5">
    <location>
        <begin position="155"/>
        <end position="232"/>
    </location>
</feature>
<dbReference type="InterPro" id="IPR041602">
    <property type="entry name" value="Quercetinase_C"/>
</dbReference>
<reference evidence="6 7" key="1">
    <citation type="submission" date="2020-04" db="EMBL/GenBank/DDBJ databases">
        <title>Genome sequence for Sphingorhabdus sp. strain M1.</title>
        <authorList>
            <person name="Park S.-J."/>
        </authorList>
    </citation>
    <scope>NUCLEOTIDE SEQUENCE [LARGE SCALE GENOMIC DNA]</scope>
    <source>
        <strain evidence="6 7">JK6</strain>
    </source>
</reference>
<evidence type="ECO:0000259" key="4">
    <source>
        <dbReference type="Pfam" id="PF02678"/>
    </source>
</evidence>
<evidence type="ECO:0000313" key="6">
    <source>
        <dbReference type="EMBL" id="QJB70082.1"/>
    </source>
</evidence>
<sequence>MIEKRAFKDLAHVDHEWLQARHHFSFGKYWDPARMGFGPIRVWNDDEINPHTGFPMHGHKDMEIITYVREGAITHRDNMGNEGRTEAGDVQVMSAGSGVMHSEYNLEGEQTKLFQIWIEPRAPGGDAHWNAKAFPKGQRSGQLEILASGFDADIESGALMIRADARLYGATLSKGTAIIHKIADGAHVYLVGSAGKLRINGEEVNARDALAIRDIASLDIEALSDSELVFVEAFETKH</sequence>
<dbReference type="EMBL" id="CP051217">
    <property type="protein sequence ID" value="QJB70082.1"/>
    <property type="molecule type" value="Genomic_DNA"/>
</dbReference>
<keyword evidence="2" id="KW-0408">Iron</keyword>
<dbReference type="GO" id="GO:0046872">
    <property type="term" value="F:metal ion binding"/>
    <property type="evidence" value="ECO:0007669"/>
    <property type="project" value="UniProtKB-KW"/>
</dbReference>
<dbReference type="SUPFAM" id="SSF51182">
    <property type="entry name" value="RmlC-like cupins"/>
    <property type="match status" value="1"/>
</dbReference>
<feature type="binding site" evidence="2">
    <location>
        <position position="101"/>
    </location>
    <ligand>
        <name>Fe cation</name>
        <dbReference type="ChEBI" id="CHEBI:24875"/>
    </ligand>
</feature>
<dbReference type="CDD" id="cd02910">
    <property type="entry name" value="cupin_Yhhw_N"/>
    <property type="match status" value="1"/>
</dbReference>
<proteinExistence type="inferred from homology"/>
<dbReference type="Proteomes" id="UP000501600">
    <property type="component" value="Chromosome"/>
</dbReference>
<dbReference type="Pfam" id="PF02678">
    <property type="entry name" value="Pirin"/>
    <property type="match status" value="1"/>
</dbReference>
<dbReference type="InterPro" id="IPR003829">
    <property type="entry name" value="Pirin_N_dom"/>
</dbReference>
<evidence type="ECO:0000256" key="3">
    <source>
        <dbReference type="RuleBase" id="RU003457"/>
    </source>
</evidence>
<comment type="cofactor">
    <cofactor evidence="2">
        <name>Fe cation</name>
        <dbReference type="ChEBI" id="CHEBI:24875"/>
    </cofactor>
    <text evidence="2">Binds 1 Fe cation per subunit.</text>
</comment>
<dbReference type="InterPro" id="IPR014710">
    <property type="entry name" value="RmlC-like_jellyroll"/>
</dbReference>
<dbReference type="PIRSF" id="PIRSF006232">
    <property type="entry name" value="Pirin"/>
    <property type="match status" value="1"/>
</dbReference>
<evidence type="ECO:0000259" key="5">
    <source>
        <dbReference type="Pfam" id="PF17954"/>
    </source>
</evidence>
<dbReference type="PANTHER" id="PTHR43212:SF3">
    <property type="entry name" value="QUERCETIN 2,3-DIOXYGENASE"/>
    <property type="match status" value="1"/>
</dbReference>
<accession>A0A6H2DN37</accession>
<feature type="domain" description="Pirin N-terminal" evidence="4">
    <location>
        <begin position="12"/>
        <end position="118"/>
    </location>
</feature>
<comment type="similarity">
    <text evidence="1 3">Belongs to the pirin family.</text>
</comment>
<dbReference type="AlphaFoldDB" id="A0A6H2DN37"/>
<gene>
    <name evidence="6" type="ORF">HF685_12950</name>
</gene>
<dbReference type="Pfam" id="PF17954">
    <property type="entry name" value="Pirin_C_2"/>
    <property type="match status" value="1"/>
</dbReference>
<dbReference type="Gene3D" id="2.60.120.10">
    <property type="entry name" value="Jelly Rolls"/>
    <property type="match status" value="2"/>
</dbReference>
<organism evidence="6 7">
    <name type="scientific">Parasphingorhabdus halotolerans</name>
    <dbReference type="NCBI Taxonomy" id="2725558"/>
    <lineage>
        <taxon>Bacteria</taxon>
        <taxon>Pseudomonadati</taxon>
        <taxon>Pseudomonadota</taxon>
        <taxon>Alphaproteobacteria</taxon>
        <taxon>Sphingomonadales</taxon>
        <taxon>Sphingomonadaceae</taxon>
        <taxon>Parasphingorhabdus</taxon>
    </lineage>
</organism>
<feature type="binding site" evidence="2">
    <location>
        <position position="59"/>
    </location>
    <ligand>
        <name>Fe cation</name>
        <dbReference type="ChEBI" id="CHEBI:24875"/>
    </ligand>
</feature>
<dbReference type="PANTHER" id="PTHR43212">
    <property type="entry name" value="QUERCETIN 2,3-DIOXYGENASE"/>
    <property type="match status" value="1"/>
</dbReference>
<dbReference type="InterPro" id="IPR012093">
    <property type="entry name" value="Pirin"/>
</dbReference>
<keyword evidence="2" id="KW-0479">Metal-binding</keyword>
<feature type="binding site" evidence="2">
    <location>
        <position position="103"/>
    </location>
    <ligand>
        <name>Fe cation</name>
        <dbReference type="ChEBI" id="CHEBI:24875"/>
    </ligand>
</feature>
<feature type="binding site" evidence="2">
    <location>
        <position position="57"/>
    </location>
    <ligand>
        <name>Fe cation</name>
        <dbReference type="ChEBI" id="CHEBI:24875"/>
    </ligand>
</feature>
<dbReference type="InterPro" id="IPR011051">
    <property type="entry name" value="RmlC_Cupin_sf"/>
</dbReference>
<protein>
    <submittedName>
        <fullName evidence="6">Pirin family protein</fullName>
    </submittedName>
</protein>
<evidence type="ECO:0000313" key="7">
    <source>
        <dbReference type="Proteomes" id="UP000501600"/>
    </source>
</evidence>
<dbReference type="KEGG" id="phao:HF685_12950"/>
<evidence type="ECO:0000256" key="2">
    <source>
        <dbReference type="PIRSR" id="PIRSR006232-1"/>
    </source>
</evidence>
<dbReference type="RefSeq" id="WP_168820350.1">
    <property type="nucleotide sequence ID" value="NZ_CP051217.1"/>
</dbReference>
<evidence type="ECO:0000256" key="1">
    <source>
        <dbReference type="ARBA" id="ARBA00008416"/>
    </source>
</evidence>